<dbReference type="Gene3D" id="2.40.320.10">
    <property type="entry name" value="Hypothetical Protein Pfu-838710-001"/>
    <property type="match status" value="1"/>
</dbReference>
<dbReference type="Proteomes" id="UP000182054">
    <property type="component" value="Unassembled WGS sequence"/>
</dbReference>
<accession>A0A1I0SHA9</accession>
<dbReference type="OrthoDB" id="9777271at2"/>
<dbReference type="CDD" id="cd07374">
    <property type="entry name" value="CYTH-like_Pase"/>
    <property type="match status" value="1"/>
</dbReference>
<feature type="domain" description="CYTH" evidence="1">
    <location>
        <begin position="8"/>
        <end position="207"/>
    </location>
</feature>
<feature type="domain" description="CHAD" evidence="2">
    <location>
        <begin position="217"/>
        <end position="510"/>
    </location>
</feature>
<proteinExistence type="predicted"/>
<dbReference type="EMBL" id="FOJN01000001">
    <property type="protein sequence ID" value="SFA38882.1"/>
    <property type="molecule type" value="Genomic_DNA"/>
</dbReference>
<evidence type="ECO:0000259" key="2">
    <source>
        <dbReference type="PROSITE" id="PS51708"/>
    </source>
</evidence>
<reference evidence="3 4" key="1">
    <citation type="submission" date="2016-10" db="EMBL/GenBank/DDBJ databases">
        <authorList>
            <person name="de Groot N.N."/>
        </authorList>
    </citation>
    <scope>NUCLEOTIDE SEQUENCE [LARGE SCALE GENOMIC DNA]</scope>
    <source>
        <strain evidence="3 4">DSM 44908</strain>
    </source>
</reference>
<evidence type="ECO:0000259" key="1">
    <source>
        <dbReference type="PROSITE" id="PS51707"/>
    </source>
</evidence>
<dbReference type="InterPro" id="IPR007899">
    <property type="entry name" value="CHAD_dom"/>
</dbReference>
<dbReference type="Pfam" id="PF05235">
    <property type="entry name" value="CHAD"/>
    <property type="match status" value="1"/>
</dbReference>
<dbReference type="PROSITE" id="PS51707">
    <property type="entry name" value="CYTH"/>
    <property type="match status" value="1"/>
</dbReference>
<dbReference type="PANTHER" id="PTHR39339:SF1">
    <property type="entry name" value="CHAD DOMAIN-CONTAINING PROTEIN"/>
    <property type="match status" value="1"/>
</dbReference>
<dbReference type="SMART" id="SM01118">
    <property type="entry name" value="CYTH"/>
    <property type="match status" value="1"/>
</dbReference>
<dbReference type="InterPro" id="IPR038186">
    <property type="entry name" value="CHAD_dom_sf"/>
</dbReference>
<dbReference type="Gene3D" id="1.40.20.10">
    <property type="entry name" value="CHAD domain"/>
    <property type="match status" value="1"/>
</dbReference>
<name>A0A1I0SHA9_9NOCA</name>
<evidence type="ECO:0000313" key="3">
    <source>
        <dbReference type="EMBL" id="SFA38882.1"/>
    </source>
</evidence>
<dbReference type="PROSITE" id="PS51708">
    <property type="entry name" value="CHAD"/>
    <property type="match status" value="1"/>
</dbReference>
<dbReference type="SUPFAM" id="SSF55154">
    <property type="entry name" value="CYTH-like phosphatases"/>
    <property type="match status" value="1"/>
</dbReference>
<gene>
    <name evidence="3" type="ORF">SAMN05444374_101206</name>
</gene>
<protein>
    <submittedName>
        <fullName evidence="3">CHAD domain-containing protein</fullName>
    </submittedName>
</protein>
<sequence length="520" mass="56355">MTRKPEAHTEIEVKFDVGMDTPVPDLAGAPSVTAASAPELTHPVSTYFDTADLALARARITLRRRTGSADAGWHVKLPVSSDERVEVRSPLSAGGNTTRVPDEVALVVRAHTRGRPLVPVASIETRRVITTVSTAKADRAAELCDDTVTARNLLDDITVRWREWELELVDGTRSTLRDLGTFLTDHGAKPGSSPSKLARALGSRLEAARESISPQPDGTAGSALRVALAADVSALISADPRVRRDEDDSVHAMRVATRRLRSVLRSYRALLDRAEVDAVRSELSWLAGILGTARDAEVLAERYRDALAALPADAVRGDVADSLVGTQQRLYSLAHAEVVRELDGERYFALLDSLDALLASSPTGKKAGKPAARVFDRVLRTQYTRVDEAHRRALALRDRGAEDEHEDAMHDVRKLAKKLRYAAEAAGVVESPKRFARTAARAAKSAKKVQSVLGDHQDSAVARRTLLLEADSAHARGADTFTHGVLYAAETRAGADALGPFPSAWTKLRRTADRAGWTDR</sequence>
<organism evidence="3 4">
    <name type="scientific">Rhodococcoides kroppenstedtii</name>
    <dbReference type="NCBI Taxonomy" id="293050"/>
    <lineage>
        <taxon>Bacteria</taxon>
        <taxon>Bacillati</taxon>
        <taxon>Actinomycetota</taxon>
        <taxon>Actinomycetes</taxon>
        <taxon>Mycobacteriales</taxon>
        <taxon>Nocardiaceae</taxon>
        <taxon>Rhodococcoides</taxon>
    </lineage>
</organism>
<evidence type="ECO:0000313" key="4">
    <source>
        <dbReference type="Proteomes" id="UP000182054"/>
    </source>
</evidence>
<dbReference type="RefSeq" id="WP_074921675.1">
    <property type="nucleotide sequence ID" value="NZ_FOJN01000001.1"/>
</dbReference>
<dbReference type="GeneID" id="85484271"/>
<dbReference type="AlphaFoldDB" id="A0A1I0SHA9"/>
<dbReference type="PANTHER" id="PTHR39339">
    <property type="entry name" value="SLR1444 PROTEIN"/>
    <property type="match status" value="1"/>
</dbReference>
<dbReference type="InterPro" id="IPR023577">
    <property type="entry name" value="CYTH_domain"/>
</dbReference>
<dbReference type="Pfam" id="PF01928">
    <property type="entry name" value="CYTH"/>
    <property type="match status" value="1"/>
</dbReference>
<dbReference type="InterPro" id="IPR033469">
    <property type="entry name" value="CYTH-like_dom_sf"/>
</dbReference>
<dbReference type="SMART" id="SM00880">
    <property type="entry name" value="CHAD"/>
    <property type="match status" value="1"/>
</dbReference>